<evidence type="ECO:0000256" key="2">
    <source>
        <dbReference type="ARBA" id="ARBA00012588"/>
    </source>
</evidence>
<dbReference type="Pfam" id="PF08323">
    <property type="entry name" value="Glyco_transf_5"/>
    <property type="match status" value="1"/>
</dbReference>
<dbReference type="GO" id="GO:0005978">
    <property type="term" value="P:glycogen biosynthetic process"/>
    <property type="evidence" value="ECO:0007669"/>
    <property type="project" value="TreeGrafter"/>
</dbReference>
<evidence type="ECO:0000256" key="1">
    <source>
        <dbReference type="ARBA" id="ARBA00001478"/>
    </source>
</evidence>
<dbReference type="Gene3D" id="3.40.50.2000">
    <property type="entry name" value="Glycogen Phosphorylase B"/>
    <property type="match status" value="2"/>
</dbReference>
<evidence type="ECO:0000256" key="3">
    <source>
        <dbReference type="ARBA" id="ARBA00022676"/>
    </source>
</evidence>
<reference evidence="7 8" key="1">
    <citation type="submission" date="2021-03" db="EMBL/GenBank/DDBJ databases">
        <title>Novel species identification of genus Shewanella.</title>
        <authorList>
            <person name="Liu G."/>
            <person name="Zhang Q."/>
        </authorList>
    </citation>
    <scope>NUCLEOTIDE SEQUENCE [LARGE SCALE GENOMIC DNA]</scope>
    <source>
        <strain evidence="7 8">FJAT-53726</strain>
    </source>
</reference>
<dbReference type="KEGG" id="scyp:JYB88_04925"/>
<proteinExistence type="predicted"/>
<keyword evidence="4" id="KW-0808">Transferase</keyword>
<dbReference type="GO" id="GO:0009011">
    <property type="term" value="F:alpha-1,4-glucan glucosyltransferase (ADP-glucose donor) activity"/>
    <property type="evidence" value="ECO:0007669"/>
    <property type="project" value="UniProtKB-EC"/>
</dbReference>
<dbReference type="GO" id="GO:0005829">
    <property type="term" value="C:cytosol"/>
    <property type="evidence" value="ECO:0007669"/>
    <property type="project" value="TreeGrafter"/>
</dbReference>
<dbReference type="Pfam" id="PF00534">
    <property type="entry name" value="Glycos_transf_1"/>
    <property type="match status" value="1"/>
</dbReference>
<keyword evidence="3" id="KW-0328">Glycosyltransferase</keyword>
<evidence type="ECO:0000256" key="4">
    <source>
        <dbReference type="ARBA" id="ARBA00022679"/>
    </source>
</evidence>
<feature type="domain" description="Starch synthase catalytic" evidence="6">
    <location>
        <begin position="4"/>
        <end position="248"/>
    </location>
</feature>
<protein>
    <recommendedName>
        <fullName evidence="2">starch synthase</fullName>
        <ecNumber evidence="2">2.4.1.21</ecNumber>
    </recommendedName>
</protein>
<evidence type="ECO:0000313" key="7">
    <source>
        <dbReference type="EMBL" id="QSX31786.1"/>
    </source>
</evidence>
<dbReference type="SUPFAM" id="SSF53756">
    <property type="entry name" value="UDP-Glycosyltransferase/glycogen phosphorylase"/>
    <property type="match status" value="1"/>
</dbReference>
<dbReference type="InterPro" id="IPR013534">
    <property type="entry name" value="Starch_synth_cat_dom"/>
</dbReference>
<evidence type="ECO:0000259" key="6">
    <source>
        <dbReference type="Pfam" id="PF08323"/>
    </source>
</evidence>
<organism evidence="7 8">
    <name type="scientific">Shewanella cyperi</name>
    <dbReference type="NCBI Taxonomy" id="2814292"/>
    <lineage>
        <taxon>Bacteria</taxon>
        <taxon>Pseudomonadati</taxon>
        <taxon>Pseudomonadota</taxon>
        <taxon>Gammaproteobacteria</taxon>
        <taxon>Alteromonadales</taxon>
        <taxon>Shewanellaceae</taxon>
        <taxon>Shewanella</taxon>
    </lineage>
</organism>
<dbReference type="AlphaFoldDB" id="A0A975AMF6"/>
<dbReference type="InterPro" id="IPR001296">
    <property type="entry name" value="Glyco_trans_1"/>
</dbReference>
<sequence length="525" mass="56831">MKSVLLLAAENAALKGAKVGGMADVIGDLPAALEQVDIAASVLMPGYGFLASRHGAALVAEFTVPFRDGHWSMRLSILPHPKAQSARIYLIDGPSLDAAPSALYHQSSPLRPFADDADRFALFGAAAATALCNGLVPMPDVLHLHDWHLGAFALLRAFDPRYLALRDTPAVLTVHNLALQGTRPLAQESSSLAAWFPALFASLDGAQLALLADRRYGGCINPLRAAINLVDRVHLVSPHYCEEVLLPSRPEAGFIGGESLELDLARHRDRGTLVGILNGCNYDNDGAEGQSGRPTTSELVRTIKRTLIRVQAHRREVAAVDFIAAARLPELFDNEQAFVISSVGRLTAQKVQILRQRRGSGETVLEALLAQLRDWRPDARLIMLGSGDEGIGREFQAIAALQDNFLFINHYDEALSEALYLRGDLFLMPSSFEPCGISQMLAMRAGQPCLVHAVGGLVDTVSHGHNGWSFQGETPLAQGEALLARLAELLPLVGSDTWRRVAANAVASRFDWPAQARQYANKLYS</sequence>
<comment type="catalytic activity">
    <reaction evidence="1">
        <text>[(1-&gt;4)-alpha-D-glucosyl](n) + ADP-alpha-D-glucose = [(1-&gt;4)-alpha-D-glucosyl](n+1) + ADP + H(+)</text>
        <dbReference type="Rhea" id="RHEA:18189"/>
        <dbReference type="Rhea" id="RHEA-COMP:9584"/>
        <dbReference type="Rhea" id="RHEA-COMP:9587"/>
        <dbReference type="ChEBI" id="CHEBI:15378"/>
        <dbReference type="ChEBI" id="CHEBI:15444"/>
        <dbReference type="ChEBI" id="CHEBI:57498"/>
        <dbReference type="ChEBI" id="CHEBI:456216"/>
        <dbReference type="EC" id="2.4.1.21"/>
    </reaction>
</comment>
<evidence type="ECO:0000259" key="5">
    <source>
        <dbReference type="Pfam" id="PF00534"/>
    </source>
</evidence>
<keyword evidence="8" id="KW-1185">Reference proteome</keyword>
<dbReference type="PANTHER" id="PTHR45825">
    <property type="entry name" value="GRANULE-BOUND STARCH SYNTHASE 1, CHLOROPLASTIC/AMYLOPLASTIC"/>
    <property type="match status" value="1"/>
</dbReference>
<dbReference type="EMBL" id="CP071504">
    <property type="protein sequence ID" value="QSX31786.1"/>
    <property type="molecule type" value="Genomic_DNA"/>
</dbReference>
<accession>A0A975AMF6</accession>
<name>A0A975AMF6_9GAMM</name>
<gene>
    <name evidence="7" type="ORF">JYB88_04925</name>
</gene>
<dbReference type="EC" id="2.4.1.21" evidence="2"/>
<feature type="domain" description="Glycosyl transferase family 1" evidence="5">
    <location>
        <begin position="364"/>
        <end position="480"/>
    </location>
</feature>
<evidence type="ECO:0000313" key="8">
    <source>
        <dbReference type="Proteomes" id="UP000663281"/>
    </source>
</evidence>
<dbReference type="Proteomes" id="UP000663281">
    <property type="component" value="Chromosome"/>
</dbReference>
<dbReference type="PANTHER" id="PTHR45825:SF11">
    <property type="entry name" value="ALPHA AMYLASE DOMAIN-CONTAINING PROTEIN"/>
    <property type="match status" value="1"/>
</dbReference>